<comment type="caution">
    <text evidence="7">The sequence shown here is derived from an EMBL/GenBank/DDBJ whole genome shotgun (WGS) entry which is preliminary data.</text>
</comment>
<keyword evidence="2" id="KW-1003">Cell membrane</keyword>
<evidence type="ECO:0000313" key="8">
    <source>
        <dbReference type="Proteomes" id="UP000257323"/>
    </source>
</evidence>
<evidence type="ECO:0000256" key="3">
    <source>
        <dbReference type="ARBA" id="ARBA00022692"/>
    </source>
</evidence>
<dbReference type="GO" id="GO:0005886">
    <property type="term" value="C:plasma membrane"/>
    <property type="evidence" value="ECO:0007669"/>
    <property type="project" value="UniProtKB-SubCell"/>
</dbReference>
<evidence type="ECO:0000256" key="1">
    <source>
        <dbReference type="ARBA" id="ARBA00004651"/>
    </source>
</evidence>
<dbReference type="InterPro" id="IPR022791">
    <property type="entry name" value="L-PG_synthase/AglD"/>
</dbReference>
<feature type="transmembrane region" description="Helical" evidence="6">
    <location>
        <begin position="300"/>
        <end position="323"/>
    </location>
</feature>
<dbReference type="EMBL" id="QUAH01000011">
    <property type="protein sequence ID" value="RFT15224.1"/>
    <property type="molecule type" value="Genomic_DNA"/>
</dbReference>
<reference evidence="7 8" key="1">
    <citation type="submission" date="2018-08" db="EMBL/GenBank/DDBJ databases">
        <title>Genome analysis of the thermophilic bacterium of the candidate phylum Aminicenantes from deep subsurface aquifer revealed its physiology and ecological role.</title>
        <authorList>
            <person name="Kadnikov V.V."/>
            <person name="Mardanov A.V."/>
            <person name="Beletsky A.V."/>
            <person name="Karnachuk O.V."/>
            <person name="Ravin N.V."/>
        </authorList>
    </citation>
    <scope>NUCLEOTIDE SEQUENCE [LARGE SCALE GENOMIC DNA]</scope>
    <source>
        <strain evidence="7">BY38</strain>
    </source>
</reference>
<gene>
    <name evidence="7" type="ORF">OP8BY_0519</name>
</gene>
<keyword evidence="5 6" id="KW-0472">Membrane</keyword>
<feature type="transmembrane region" description="Helical" evidence="6">
    <location>
        <begin position="38"/>
        <end position="56"/>
    </location>
</feature>
<accession>A0A3E2BKK9</accession>
<dbReference type="NCBIfam" id="TIGR00374">
    <property type="entry name" value="flippase-like domain"/>
    <property type="match status" value="1"/>
</dbReference>
<feature type="transmembrane region" description="Helical" evidence="6">
    <location>
        <begin position="225"/>
        <end position="246"/>
    </location>
</feature>
<protein>
    <recommendedName>
        <fullName evidence="9">Dolichol-P-glucose synthetase</fullName>
    </recommendedName>
</protein>
<dbReference type="AlphaFoldDB" id="A0A3E2BKK9"/>
<evidence type="ECO:0000256" key="2">
    <source>
        <dbReference type="ARBA" id="ARBA00022475"/>
    </source>
</evidence>
<evidence type="ECO:0008006" key="9">
    <source>
        <dbReference type="Google" id="ProtNLM"/>
    </source>
</evidence>
<evidence type="ECO:0000256" key="6">
    <source>
        <dbReference type="SAM" id="Phobius"/>
    </source>
</evidence>
<name>A0A3E2BKK9_9BACT</name>
<proteinExistence type="predicted"/>
<evidence type="ECO:0000313" key="7">
    <source>
        <dbReference type="EMBL" id="RFT15224.1"/>
    </source>
</evidence>
<feature type="transmembrane region" description="Helical" evidence="6">
    <location>
        <begin position="258"/>
        <end position="279"/>
    </location>
</feature>
<comment type="subcellular location">
    <subcellularLocation>
        <location evidence="1">Cell membrane</location>
        <topology evidence="1">Multi-pass membrane protein</topology>
    </subcellularLocation>
</comment>
<keyword evidence="4 6" id="KW-1133">Transmembrane helix</keyword>
<dbReference type="Pfam" id="PF03706">
    <property type="entry name" value="LPG_synthase_TM"/>
    <property type="match status" value="1"/>
</dbReference>
<dbReference type="Proteomes" id="UP000257323">
    <property type="component" value="Unassembled WGS sequence"/>
</dbReference>
<keyword evidence="3 6" id="KW-0812">Transmembrane</keyword>
<feature type="transmembrane region" description="Helical" evidence="6">
    <location>
        <begin position="164"/>
        <end position="182"/>
    </location>
</feature>
<dbReference type="PANTHER" id="PTHR39087:SF2">
    <property type="entry name" value="UPF0104 MEMBRANE PROTEIN MJ1595"/>
    <property type="match status" value="1"/>
</dbReference>
<evidence type="ECO:0000256" key="5">
    <source>
        <dbReference type="ARBA" id="ARBA00023136"/>
    </source>
</evidence>
<evidence type="ECO:0000256" key="4">
    <source>
        <dbReference type="ARBA" id="ARBA00022989"/>
    </source>
</evidence>
<dbReference type="PANTHER" id="PTHR39087">
    <property type="entry name" value="UPF0104 MEMBRANE PROTEIN MJ1595"/>
    <property type="match status" value="1"/>
</dbReference>
<organism evidence="7 8">
    <name type="scientific">Candidatus Saccharicenans subterraneus</name>
    <dbReference type="NCBI Taxonomy" id="2508984"/>
    <lineage>
        <taxon>Bacteria</taxon>
        <taxon>Candidatus Aminicenantota</taxon>
        <taxon>Candidatus Aminicenantia</taxon>
        <taxon>Candidatus Aminicenantales</taxon>
        <taxon>Candidatus Saccharicenantaceae</taxon>
        <taxon>Candidatus Saccharicenans</taxon>
    </lineage>
</organism>
<sequence>MTRNRLHYLIIFLLTAVFLYFFFKSVHWNEVWKYLREFRLPFLILTIMLGPLHLVTRSIRWKFLLHPVKPDLRFGKAVEATTVGFTVTLLFPARVGEVVRPIYLARAEKLSAGYLMGTIVVERTFDLFTNCFLLGTFLLTRPFFRHTLELDPEDLNRLYFWGKLGLVLAAVLFLIIITLYFLKDRASGLFRFIGRPFPARVRPGIEKFGQEFIEGLKFFHSFWRLLGYFGLSLVVWLGISLLYWVFYTGYGLKIPYFFIVPYIFLTMIGASIPTPGMAGGFDYFSKLALTSLYGMDPDRAVGLTIVIHSLQFVVTCLLGYVILWRNGLSLFQARKMGEGQS</sequence>
<feature type="transmembrane region" description="Helical" evidence="6">
    <location>
        <begin position="7"/>
        <end position="26"/>
    </location>
</feature>